<dbReference type="Proteomes" id="UP001501706">
    <property type="component" value="Unassembled WGS sequence"/>
</dbReference>
<dbReference type="Pfam" id="PF00392">
    <property type="entry name" value="GntR"/>
    <property type="match status" value="1"/>
</dbReference>
<evidence type="ECO:0000256" key="1">
    <source>
        <dbReference type="ARBA" id="ARBA00023015"/>
    </source>
</evidence>
<dbReference type="Pfam" id="PF07729">
    <property type="entry name" value="FCD"/>
    <property type="match status" value="1"/>
</dbReference>
<dbReference type="CDD" id="cd07377">
    <property type="entry name" value="WHTH_GntR"/>
    <property type="match status" value="1"/>
</dbReference>
<dbReference type="InterPro" id="IPR008920">
    <property type="entry name" value="TF_FadR/GntR_C"/>
</dbReference>
<dbReference type="PANTHER" id="PTHR43537">
    <property type="entry name" value="TRANSCRIPTIONAL REGULATOR, GNTR FAMILY"/>
    <property type="match status" value="1"/>
</dbReference>
<organism evidence="5 6">
    <name type="scientific">Pigmentiphaga daeguensis</name>
    <dbReference type="NCBI Taxonomy" id="414049"/>
    <lineage>
        <taxon>Bacteria</taxon>
        <taxon>Pseudomonadati</taxon>
        <taxon>Pseudomonadota</taxon>
        <taxon>Betaproteobacteria</taxon>
        <taxon>Burkholderiales</taxon>
        <taxon>Alcaligenaceae</taxon>
        <taxon>Pigmentiphaga</taxon>
    </lineage>
</organism>
<reference evidence="5 6" key="1">
    <citation type="journal article" date="2019" name="Int. J. Syst. Evol. Microbiol.">
        <title>The Global Catalogue of Microorganisms (GCM) 10K type strain sequencing project: providing services to taxonomists for standard genome sequencing and annotation.</title>
        <authorList>
            <consortium name="The Broad Institute Genomics Platform"/>
            <consortium name="The Broad Institute Genome Sequencing Center for Infectious Disease"/>
            <person name="Wu L."/>
            <person name="Ma J."/>
        </authorList>
    </citation>
    <scope>NUCLEOTIDE SEQUENCE [LARGE SCALE GENOMIC DNA]</scope>
    <source>
        <strain evidence="5 6">JCM 14330</strain>
    </source>
</reference>
<keyword evidence="1" id="KW-0805">Transcription regulation</keyword>
<dbReference type="InterPro" id="IPR036390">
    <property type="entry name" value="WH_DNA-bd_sf"/>
</dbReference>
<evidence type="ECO:0000259" key="4">
    <source>
        <dbReference type="PROSITE" id="PS50949"/>
    </source>
</evidence>
<proteinExistence type="predicted"/>
<evidence type="ECO:0000313" key="6">
    <source>
        <dbReference type="Proteomes" id="UP001501706"/>
    </source>
</evidence>
<dbReference type="InterPro" id="IPR011711">
    <property type="entry name" value="GntR_C"/>
</dbReference>
<protein>
    <submittedName>
        <fullName evidence="5">GntR family transcriptional regulator</fullName>
    </submittedName>
</protein>
<keyword evidence="6" id="KW-1185">Reference proteome</keyword>
<evidence type="ECO:0000256" key="3">
    <source>
        <dbReference type="ARBA" id="ARBA00023163"/>
    </source>
</evidence>
<dbReference type="SUPFAM" id="SSF46785">
    <property type="entry name" value="Winged helix' DNA-binding domain"/>
    <property type="match status" value="1"/>
</dbReference>
<dbReference type="SUPFAM" id="SSF48008">
    <property type="entry name" value="GntR ligand-binding domain-like"/>
    <property type="match status" value="1"/>
</dbReference>
<dbReference type="EMBL" id="BAAAEN010000002">
    <property type="protein sequence ID" value="GAA0495567.1"/>
    <property type="molecule type" value="Genomic_DNA"/>
</dbReference>
<dbReference type="PANTHER" id="PTHR43537:SF51">
    <property type="entry name" value="HTH-TYPE TRANSCRIPTIONAL REGULATOR LGOR-RELATED"/>
    <property type="match status" value="1"/>
</dbReference>
<dbReference type="Gene3D" id="1.20.120.530">
    <property type="entry name" value="GntR ligand-binding domain-like"/>
    <property type="match status" value="1"/>
</dbReference>
<comment type="caution">
    <text evidence="5">The sequence shown here is derived from an EMBL/GenBank/DDBJ whole genome shotgun (WGS) entry which is preliminary data.</text>
</comment>
<sequence length="264" mass="29389">MHANQYDPDIAVTIPRTKDYDARPRQMATQIHTVAGELRRRIMSGTYPPGERLVELQLAADLGVSRTPIRLAFEELVKEGLLERLPTRGFRVKAVDLDDLANALDVRGTLEGMAARLVAEQGARPEVTQALRDCVEEGWSLLEDAAGNGYRVETPRWSAMNEKFHAVLIQAAGNPPLASALAHVSQIPLVGAAVLGLGLDDTMPQPEYAYIHRAQQDHDDIVAAIELGEGARAENLMREHVRRSRDNKRRIYQLRIDALRRPAR</sequence>
<dbReference type="SMART" id="SM00345">
    <property type="entry name" value="HTH_GNTR"/>
    <property type="match status" value="1"/>
</dbReference>
<dbReference type="SMART" id="SM00895">
    <property type="entry name" value="FCD"/>
    <property type="match status" value="1"/>
</dbReference>
<dbReference type="InterPro" id="IPR036388">
    <property type="entry name" value="WH-like_DNA-bd_sf"/>
</dbReference>
<accession>A0ABN1BDN5</accession>
<feature type="domain" description="HTH gntR-type" evidence="4">
    <location>
        <begin position="28"/>
        <end position="95"/>
    </location>
</feature>
<evidence type="ECO:0000256" key="2">
    <source>
        <dbReference type="ARBA" id="ARBA00023125"/>
    </source>
</evidence>
<dbReference type="InterPro" id="IPR000524">
    <property type="entry name" value="Tscrpt_reg_HTH_GntR"/>
</dbReference>
<dbReference type="PROSITE" id="PS50949">
    <property type="entry name" value="HTH_GNTR"/>
    <property type="match status" value="1"/>
</dbReference>
<evidence type="ECO:0000313" key="5">
    <source>
        <dbReference type="EMBL" id="GAA0495567.1"/>
    </source>
</evidence>
<gene>
    <name evidence="5" type="ORF">GCM10009097_09540</name>
</gene>
<keyword evidence="3" id="KW-0804">Transcription</keyword>
<name>A0ABN1BDN5_9BURK</name>
<keyword evidence="2" id="KW-0238">DNA-binding</keyword>
<dbReference type="Gene3D" id="1.10.10.10">
    <property type="entry name" value="Winged helix-like DNA-binding domain superfamily/Winged helix DNA-binding domain"/>
    <property type="match status" value="1"/>
</dbReference>